<dbReference type="KEGG" id="aqu:100631437"/>
<gene>
    <name evidence="8" type="primary">100631437</name>
</gene>
<dbReference type="Gene3D" id="3.40.50.1360">
    <property type="match status" value="1"/>
</dbReference>
<organism evidence="8">
    <name type="scientific">Amphimedon queenslandica</name>
    <name type="common">Sponge</name>
    <dbReference type="NCBI Taxonomy" id="400682"/>
    <lineage>
        <taxon>Eukaryota</taxon>
        <taxon>Metazoa</taxon>
        <taxon>Porifera</taxon>
        <taxon>Demospongiae</taxon>
        <taxon>Heteroscleromorpha</taxon>
        <taxon>Haplosclerida</taxon>
        <taxon>Niphatidae</taxon>
        <taxon>Amphimedon</taxon>
    </lineage>
</organism>
<dbReference type="CDD" id="cd01400">
    <property type="entry name" value="6PGL"/>
    <property type="match status" value="1"/>
</dbReference>
<dbReference type="OrthoDB" id="431068at2759"/>
<dbReference type="EnsemblMetazoa" id="XM_003384609.3">
    <property type="protein sequence ID" value="XP_003384657.1"/>
    <property type="gene ID" value="LOC100631437"/>
</dbReference>
<evidence type="ECO:0000313" key="8">
    <source>
        <dbReference type="EnsemblMetazoa" id="Aqu2.1.38418_001"/>
    </source>
</evidence>
<dbReference type="InterPro" id="IPR006148">
    <property type="entry name" value="Glc/Gal-6P_isomerase"/>
</dbReference>
<dbReference type="STRING" id="400682.A0A1X7VEJ0"/>
<dbReference type="eggNOG" id="KOG3147">
    <property type="taxonomic scope" value="Eukaryota"/>
</dbReference>
<dbReference type="OMA" id="YQLFEFE"/>
<feature type="domain" description="Glucosamine/galactosamine-6-phosphate isomerase" evidence="7">
    <location>
        <begin position="16"/>
        <end position="234"/>
    </location>
</feature>
<name>A0A1X7VEJ0_AMPQE</name>
<dbReference type="FunFam" id="3.40.50.1360:FF:000005">
    <property type="entry name" value="6-phosphogluconolactonase"/>
    <property type="match status" value="1"/>
</dbReference>
<comment type="similarity">
    <text evidence="3 6">Belongs to the glucosamine/galactosamine-6-phosphate isomerase family. 6-phosphogluconolactonase subfamily.</text>
</comment>
<dbReference type="InterPro" id="IPR039104">
    <property type="entry name" value="6PGL"/>
</dbReference>
<proteinExistence type="inferred from homology"/>
<evidence type="ECO:0000313" key="9">
    <source>
        <dbReference type="Proteomes" id="UP000007879"/>
    </source>
</evidence>
<dbReference type="InParanoid" id="A0A1X7VEJ0"/>
<protein>
    <recommendedName>
        <fullName evidence="4 6">6-phosphogluconolactonase</fullName>
        <shortName evidence="6">6PGL</shortName>
        <ecNumber evidence="4 6">3.1.1.31</ecNumber>
    </recommendedName>
</protein>
<dbReference type="GO" id="GO:0006098">
    <property type="term" value="P:pentose-phosphate shunt"/>
    <property type="evidence" value="ECO:0007669"/>
    <property type="project" value="UniProtKB-UniPathway"/>
</dbReference>
<dbReference type="InterPro" id="IPR037171">
    <property type="entry name" value="NagB/RpiA_transferase-like"/>
</dbReference>
<sequence length="247" mass="27135">MAGVQETKIHVLSSGAEIQQAVCDRVVQIAASCIKERGMFSVGLSGGSLTKYLSNGLRDRTDIDWPRWYVFFCDERFVPFADKESTYSVYKRDLFNHVFLLPEKTITINPCLATVEEAASDYTDKIRRVYPKDAVPSFDLLLLGMGDDGHTCSLFPSHPLLKEKEKIVASLSDSPKPPPSRITLTLPVLNNARNVFFVAAGEGKAKAVKDSLEPEGEPTLPAGMVKPTGGELHWYLDTGAAKGLSKK</sequence>
<dbReference type="SUPFAM" id="SSF100950">
    <property type="entry name" value="NagB/RpiA/CoA transferase-like"/>
    <property type="match status" value="1"/>
</dbReference>
<dbReference type="GO" id="GO:0005975">
    <property type="term" value="P:carbohydrate metabolic process"/>
    <property type="evidence" value="ECO:0007669"/>
    <property type="project" value="UniProtKB-UniRule"/>
</dbReference>
<comment type="catalytic activity">
    <reaction evidence="1 6">
        <text>6-phospho-D-glucono-1,5-lactone + H2O = 6-phospho-D-gluconate + H(+)</text>
        <dbReference type="Rhea" id="RHEA:12556"/>
        <dbReference type="ChEBI" id="CHEBI:15377"/>
        <dbReference type="ChEBI" id="CHEBI:15378"/>
        <dbReference type="ChEBI" id="CHEBI:57955"/>
        <dbReference type="ChEBI" id="CHEBI:58759"/>
        <dbReference type="EC" id="3.1.1.31"/>
    </reaction>
</comment>
<accession>A0A1X7VEJ0</accession>
<keyword evidence="5 6" id="KW-0378">Hydrolase</keyword>
<dbReference type="AlphaFoldDB" id="A0A1X7VEJ0"/>
<reference evidence="9" key="1">
    <citation type="journal article" date="2010" name="Nature">
        <title>The Amphimedon queenslandica genome and the evolution of animal complexity.</title>
        <authorList>
            <person name="Srivastava M."/>
            <person name="Simakov O."/>
            <person name="Chapman J."/>
            <person name="Fahey B."/>
            <person name="Gauthier M.E."/>
            <person name="Mitros T."/>
            <person name="Richards G.S."/>
            <person name="Conaco C."/>
            <person name="Dacre M."/>
            <person name="Hellsten U."/>
            <person name="Larroux C."/>
            <person name="Putnam N.H."/>
            <person name="Stanke M."/>
            <person name="Adamska M."/>
            <person name="Darling A."/>
            <person name="Degnan S.M."/>
            <person name="Oakley T.H."/>
            <person name="Plachetzki D.C."/>
            <person name="Zhai Y."/>
            <person name="Adamski M."/>
            <person name="Calcino A."/>
            <person name="Cummins S.F."/>
            <person name="Goodstein D.M."/>
            <person name="Harris C."/>
            <person name="Jackson D.J."/>
            <person name="Leys S.P."/>
            <person name="Shu S."/>
            <person name="Woodcroft B.J."/>
            <person name="Vervoort M."/>
            <person name="Kosik K.S."/>
            <person name="Manning G."/>
            <person name="Degnan B.M."/>
            <person name="Rokhsar D.S."/>
        </authorList>
    </citation>
    <scope>NUCLEOTIDE SEQUENCE [LARGE SCALE GENOMIC DNA]</scope>
</reference>
<dbReference type="Proteomes" id="UP000007879">
    <property type="component" value="Unassembled WGS sequence"/>
</dbReference>
<dbReference type="InterPro" id="IPR005900">
    <property type="entry name" value="6-phosphogluconolactonase_DevB"/>
</dbReference>
<dbReference type="NCBIfam" id="TIGR01198">
    <property type="entry name" value="pgl"/>
    <property type="match status" value="1"/>
</dbReference>
<evidence type="ECO:0000259" key="7">
    <source>
        <dbReference type="Pfam" id="PF01182"/>
    </source>
</evidence>
<evidence type="ECO:0000256" key="1">
    <source>
        <dbReference type="ARBA" id="ARBA00000832"/>
    </source>
</evidence>
<dbReference type="PANTHER" id="PTHR11054:SF0">
    <property type="entry name" value="6-PHOSPHOGLUCONOLACTONASE"/>
    <property type="match status" value="1"/>
</dbReference>
<dbReference type="EnsemblMetazoa" id="Aqu2.1.38418_001">
    <property type="protein sequence ID" value="Aqu2.1.38418_001"/>
    <property type="gene ID" value="Aqu2.1.38418"/>
</dbReference>
<evidence type="ECO:0000256" key="6">
    <source>
        <dbReference type="RuleBase" id="RU365095"/>
    </source>
</evidence>
<keyword evidence="9" id="KW-1185">Reference proteome</keyword>
<dbReference type="PANTHER" id="PTHR11054">
    <property type="entry name" value="6-PHOSPHOGLUCONOLACTONASE"/>
    <property type="match status" value="1"/>
</dbReference>
<reference evidence="8" key="2">
    <citation type="submission" date="2017-05" db="UniProtKB">
        <authorList>
            <consortium name="EnsemblMetazoa"/>
        </authorList>
    </citation>
    <scope>IDENTIFICATION</scope>
</reference>
<evidence type="ECO:0000256" key="3">
    <source>
        <dbReference type="ARBA" id="ARBA00010662"/>
    </source>
</evidence>
<evidence type="ECO:0000256" key="5">
    <source>
        <dbReference type="ARBA" id="ARBA00022801"/>
    </source>
</evidence>
<evidence type="ECO:0000256" key="4">
    <source>
        <dbReference type="ARBA" id="ARBA00013198"/>
    </source>
</evidence>
<dbReference type="EC" id="3.1.1.31" evidence="4 6"/>
<comment type="function">
    <text evidence="6">Hydrolysis of 6-phosphogluconolactone to 6-phosphogluconate.</text>
</comment>
<evidence type="ECO:0000256" key="2">
    <source>
        <dbReference type="ARBA" id="ARBA00004961"/>
    </source>
</evidence>
<dbReference type="UniPathway" id="UPA00115">
    <property type="reaction ID" value="UER00409"/>
</dbReference>
<dbReference type="GO" id="GO:0017057">
    <property type="term" value="F:6-phosphogluconolactonase activity"/>
    <property type="evidence" value="ECO:0007669"/>
    <property type="project" value="UniProtKB-UniRule"/>
</dbReference>
<dbReference type="Pfam" id="PF01182">
    <property type="entry name" value="Glucosamine_iso"/>
    <property type="match status" value="1"/>
</dbReference>
<comment type="pathway">
    <text evidence="2 6">Carbohydrate degradation; pentose phosphate pathway; D-ribulose 5-phosphate from D-glucose 6-phosphate (oxidative stage): step 2/3.</text>
</comment>